<evidence type="ECO:0000313" key="3">
    <source>
        <dbReference type="Proteomes" id="UP000235786"/>
    </source>
</evidence>
<name>A0A2J6R7G6_HYAVF</name>
<protein>
    <recommendedName>
        <fullName evidence="4">C2H2-type domain-containing protein</fullName>
    </recommendedName>
</protein>
<dbReference type="EMBL" id="KZ613954">
    <property type="protein sequence ID" value="PMD34465.1"/>
    <property type="molecule type" value="Genomic_DNA"/>
</dbReference>
<gene>
    <name evidence="2" type="ORF">L207DRAFT_638944</name>
</gene>
<sequence>MHFTKKVQALSGLLLFSIQYPSVTASAFSRDSVCAKLEATAGWKAAYNYHRQCKNYHQPYFKPSFNNVKPMHLSIWYNDTISGIYDANPAYRTSNITEAEVFAKTMAGDGDFQCNVLDSPCNRKFTPRQITDHLADMHPEWEPQRLMEEAQKTTVALEFIETANRLHVALHRLFGIVQTNQGQQAGSIVRYFTNQKNRDSIQLCRIKEKVLAWCLSLMENMMYFGWSFIQSSDDDSASQALKGASQLVQSGMQLTQNTIESMVDHFQLDAEDMWREARKNGTDGLRLEIAYSVGLCGDIGGNFEPMNWENQATMSEYVQQLFTNMREMVERLNQEIMMGRWTDSESKSLIAHLLSKPDMLEWYERLKRDLTAFEKDMTTHFGQALQSASLVSDQCYLKCVRDAKQKRKAENCNPEGWWNKESRFCPADDEHTICQLECLTLQDKRNHLQKPPGIEKSKQWYGIGQTAIAEASWRNRMRKGSNKLESDSELVAHGILELDTRLNSGVPPYQLPVSISEYGHLVEFDDGVDPPGHNLTLNQQFPCISGDWTASGTRDFMKRLDLGPDGRDVVSGMARELIEEICPRNLQAMPPVTHYFATCELGIQYPRHEFMLKPGEDYYYKIKRGPSEHCGALLKEARENDMTEGQGNYHFCKESPLFNKVLQEENHSGGLVLSPVEEWPWHGQSTRWRCQHWLKLYEKEFKYAGVKNSDDVRKLEDQGRRFPMKKK</sequence>
<proteinExistence type="predicted"/>
<dbReference type="AlphaFoldDB" id="A0A2J6R7G6"/>
<dbReference type="OrthoDB" id="3473062at2759"/>
<evidence type="ECO:0008006" key="4">
    <source>
        <dbReference type="Google" id="ProtNLM"/>
    </source>
</evidence>
<organism evidence="2 3">
    <name type="scientific">Hyaloscypha variabilis (strain UAMH 11265 / GT02V1 / F)</name>
    <name type="common">Meliniomyces variabilis</name>
    <dbReference type="NCBI Taxonomy" id="1149755"/>
    <lineage>
        <taxon>Eukaryota</taxon>
        <taxon>Fungi</taxon>
        <taxon>Dikarya</taxon>
        <taxon>Ascomycota</taxon>
        <taxon>Pezizomycotina</taxon>
        <taxon>Leotiomycetes</taxon>
        <taxon>Helotiales</taxon>
        <taxon>Hyaloscyphaceae</taxon>
        <taxon>Hyaloscypha</taxon>
        <taxon>Hyaloscypha variabilis</taxon>
    </lineage>
</organism>
<evidence type="ECO:0000313" key="2">
    <source>
        <dbReference type="EMBL" id="PMD34465.1"/>
    </source>
</evidence>
<dbReference type="Proteomes" id="UP000235786">
    <property type="component" value="Unassembled WGS sequence"/>
</dbReference>
<keyword evidence="1" id="KW-0732">Signal</keyword>
<feature type="signal peptide" evidence="1">
    <location>
        <begin position="1"/>
        <end position="25"/>
    </location>
</feature>
<keyword evidence="3" id="KW-1185">Reference proteome</keyword>
<evidence type="ECO:0000256" key="1">
    <source>
        <dbReference type="SAM" id="SignalP"/>
    </source>
</evidence>
<feature type="chain" id="PRO_5014319544" description="C2H2-type domain-containing protein" evidence="1">
    <location>
        <begin position="26"/>
        <end position="727"/>
    </location>
</feature>
<accession>A0A2J6R7G6</accession>
<reference evidence="2 3" key="1">
    <citation type="submission" date="2016-04" db="EMBL/GenBank/DDBJ databases">
        <title>A degradative enzymes factory behind the ericoid mycorrhizal symbiosis.</title>
        <authorList>
            <consortium name="DOE Joint Genome Institute"/>
            <person name="Martino E."/>
            <person name="Morin E."/>
            <person name="Grelet G."/>
            <person name="Kuo A."/>
            <person name="Kohler A."/>
            <person name="Daghino S."/>
            <person name="Barry K."/>
            <person name="Choi C."/>
            <person name="Cichocki N."/>
            <person name="Clum A."/>
            <person name="Copeland A."/>
            <person name="Hainaut M."/>
            <person name="Haridas S."/>
            <person name="Labutti K."/>
            <person name="Lindquist E."/>
            <person name="Lipzen A."/>
            <person name="Khouja H.-R."/>
            <person name="Murat C."/>
            <person name="Ohm R."/>
            <person name="Olson A."/>
            <person name="Spatafora J."/>
            <person name="Veneault-Fourrey C."/>
            <person name="Henrissat B."/>
            <person name="Grigoriev I."/>
            <person name="Martin F."/>
            <person name="Perotto S."/>
        </authorList>
    </citation>
    <scope>NUCLEOTIDE SEQUENCE [LARGE SCALE GENOMIC DNA]</scope>
    <source>
        <strain evidence="2 3">F</strain>
    </source>
</reference>